<keyword evidence="1" id="KW-0175">Coiled coil</keyword>
<feature type="compositionally biased region" description="Polar residues" evidence="2">
    <location>
        <begin position="34"/>
        <end position="48"/>
    </location>
</feature>
<dbReference type="RefSeq" id="XP_016219108.1">
    <property type="nucleotide sequence ID" value="XM_016352851.1"/>
</dbReference>
<gene>
    <name evidence="3" type="ORF">PV09_00165</name>
</gene>
<evidence type="ECO:0000313" key="4">
    <source>
        <dbReference type="Proteomes" id="UP000053259"/>
    </source>
</evidence>
<feature type="region of interest" description="Disordered" evidence="2">
    <location>
        <begin position="347"/>
        <end position="415"/>
    </location>
</feature>
<name>A0A0D2BCU3_9PEZI</name>
<proteinExistence type="predicted"/>
<protein>
    <submittedName>
        <fullName evidence="3">Uncharacterized protein</fullName>
    </submittedName>
</protein>
<evidence type="ECO:0000256" key="2">
    <source>
        <dbReference type="SAM" id="MobiDB-lite"/>
    </source>
</evidence>
<dbReference type="VEuPathDB" id="FungiDB:PV09_00165"/>
<dbReference type="OrthoDB" id="3946385at2759"/>
<feature type="compositionally biased region" description="Basic and acidic residues" evidence="2">
    <location>
        <begin position="49"/>
        <end position="58"/>
    </location>
</feature>
<feature type="coiled-coil region" evidence="1">
    <location>
        <begin position="77"/>
        <end position="104"/>
    </location>
</feature>
<dbReference type="GeneID" id="27308138"/>
<dbReference type="Proteomes" id="UP000053259">
    <property type="component" value="Unassembled WGS sequence"/>
</dbReference>
<dbReference type="EMBL" id="KN847529">
    <property type="protein sequence ID" value="KIW09239.1"/>
    <property type="molecule type" value="Genomic_DNA"/>
</dbReference>
<keyword evidence="4" id="KW-1185">Reference proteome</keyword>
<feature type="region of interest" description="Disordered" evidence="2">
    <location>
        <begin position="236"/>
        <end position="318"/>
    </location>
</feature>
<feature type="region of interest" description="Disordered" evidence="2">
    <location>
        <begin position="29"/>
        <end position="71"/>
    </location>
</feature>
<feature type="compositionally biased region" description="Polar residues" evidence="2">
    <location>
        <begin position="245"/>
        <end position="260"/>
    </location>
</feature>
<feature type="compositionally biased region" description="Low complexity" evidence="2">
    <location>
        <begin position="404"/>
        <end position="415"/>
    </location>
</feature>
<sequence length="415" mass="44005">MAEEIYGQVPEARVTPRRGKAKAVMEVIDEGGASAQQQDGATIESTTNRNEKGETQAKERRKPRKLERRSVVLEEPVVTLDTRVERLERQFQALSSRVDAVEDRQMRRPTTMTYRRSSSTSTRATSAPRARRRTAAPQPGAAAAASSMGPRPSLADQLRESQRLRRIAQRQRRGETIEEVPRADLTSSLERTRQVALAGQYRIPLPSSLTAEDVLNLKNGLNAAGSIARSLASALTSSRDGGSGTATPRVSTATVSTAGPSRSHRETTRSAAGPADGKGDSRNTNLPGGSASSAAAQGNASSSPGNRQPEGRDVVGAENASKSWKSFIASAVTDLVTSAAKDAAVEIQQGTSHKAPMDADRATDGGSMKKADSPFVGTATDELRASEGAKSYNTNARGGRKGSRTSSRASSYRVS</sequence>
<evidence type="ECO:0000313" key="3">
    <source>
        <dbReference type="EMBL" id="KIW09239.1"/>
    </source>
</evidence>
<feature type="compositionally biased region" description="Basic and acidic residues" evidence="2">
    <location>
        <begin position="355"/>
        <end position="372"/>
    </location>
</feature>
<accession>A0A0D2BCU3</accession>
<dbReference type="AlphaFoldDB" id="A0A0D2BCU3"/>
<feature type="region of interest" description="Disordered" evidence="2">
    <location>
        <begin position="1"/>
        <end position="20"/>
    </location>
</feature>
<feature type="region of interest" description="Disordered" evidence="2">
    <location>
        <begin position="107"/>
        <end position="160"/>
    </location>
</feature>
<feature type="compositionally biased region" description="Low complexity" evidence="2">
    <location>
        <begin position="287"/>
        <end position="306"/>
    </location>
</feature>
<reference evidence="3 4" key="1">
    <citation type="submission" date="2015-01" db="EMBL/GenBank/DDBJ databases">
        <title>The Genome Sequence of Ochroconis gallopava CBS43764.</title>
        <authorList>
            <consortium name="The Broad Institute Genomics Platform"/>
            <person name="Cuomo C."/>
            <person name="de Hoog S."/>
            <person name="Gorbushina A."/>
            <person name="Stielow B."/>
            <person name="Teixiera M."/>
            <person name="Abouelleil A."/>
            <person name="Chapman S.B."/>
            <person name="Priest M."/>
            <person name="Young S.K."/>
            <person name="Wortman J."/>
            <person name="Nusbaum C."/>
            <person name="Birren B."/>
        </authorList>
    </citation>
    <scope>NUCLEOTIDE SEQUENCE [LARGE SCALE GENOMIC DNA]</scope>
    <source>
        <strain evidence="3 4">CBS 43764</strain>
    </source>
</reference>
<evidence type="ECO:0000256" key="1">
    <source>
        <dbReference type="SAM" id="Coils"/>
    </source>
</evidence>
<organism evidence="3 4">
    <name type="scientific">Verruconis gallopava</name>
    <dbReference type="NCBI Taxonomy" id="253628"/>
    <lineage>
        <taxon>Eukaryota</taxon>
        <taxon>Fungi</taxon>
        <taxon>Dikarya</taxon>
        <taxon>Ascomycota</taxon>
        <taxon>Pezizomycotina</taxon>
        <taxon>Dothideomycetes</taxon>
        <taxon>Pleosporomycetidae</taxon>
        <taxon>Venturiales</taxon>
        <taxon>Sympoventuriaceae</taxon>
        <taxon>Verruconis</taxon>
    </lineage>
</organism>
<feature type="compositionally biased region" description="Low complexity" evidence="2">
    <location>
        <begin position="108"/>
        <end position="128"/>
    </location>
</feature>
<dbReference type="HOGENOM" id="CLU_662577_0_0_1"/>
<feature type="compositionally biased region" description="Low complexity" evidence="2">
    <location>
        <begin position="135"/>
        <end position="153"/>
    </location>
</feature>
<dbReference type="InParanoid" id="A0A0D2BCU3"/>